<dbReference type="Pfam" id="PF20882">
    <property type="entry name" value="Sos7"/>
    <property type="match status" value="1"/>
</dbReference>
<dbReference type="EMBL" id="GL433842">
    <property type="protein sequence ID" value="EFN56278.1"/>
    <property type="molecule type" value="Genomic_DNA"/>
</dbReference>
<dbReference type="InParanoid" id="E1ZCP5"/>
<dbReference type="InterPro" id="IPR048781">
    <property type="entry name" value="Sos7_CC"/>
</dbReference>
<evidence type="ECO:0000259" key="2">
    <source>
        <dbReference type="Pfam" id="PF20882"/>
    </source>
</evidence>
<evidence type="ECO:0000313" key="3">
    <source>
        <dbReference type="EMBL" id="EFN56278.1"/>
    </source>
</evidence>
<keyword evidence="1" id="KW-0175">Coiled coil</keyword>
<evidence type="ECO:0000313" key="4">
    <source>
        <dbReference type="Proteomes" id="UP000008141"/>
    </source>
</evidence>
<dbReference type="OMA" id="CATADHE"/>
<sequence>MTASGAVGSEELIAALRHPTVDGFNRALELLQGAAQQRFAAVQDGAAEQAEAVGEADLRRLKRQFSSLKNTFLHYEVKNEFLAELLDGRPHGDEGELLQHFEAEVEASVAQLRQLKQANEEAQAGIAELVVRVAAAHDAFERQQAAVGGELARLQQEVAQHQQSVGAGWVALPELPEGPGEEECQVAMAAAAGQERELEAAIAAGVAEAEGLAAAIASEREEAEALRAQLGDLESQNAQQGEKVEVNARFLSTAQWCDEAASTLTLLGGLSLLHVSRDAVHLKLVTAYPSGAVRGEDPGPCATADHELSLHLQPGSSTVSGAQLTPADVEVGDIVEAARDGAQQGSSRRIDFVVREVQARLGAWLHRRALVEEVRQAGYEVVAQSADLATLRATLSQALEAEVRLVASWPAGADVVQVTDVKGAASSSKAEKAVQLRLEGRSLLQALEAVERELAG</sequence>
<dbReference type="OrthoDB" id="512239at2759"/>
<name>E1ZCP5_CHLVA</name>
<dbReference type="PANTHER" id="PTHR36037">
    <property type="entry name" value="RNA-DIRECTED DNA POLYMERASE (REVERSE TRANSCRIPTASE)-RELATED FAMILY PROTEIN"/>
    <property type="match status" value="1"/>
</dbReference>
<gene>
    <name evidence="3" type="ORF">CHLNCDRAFT_145144</name>
</gene>
<dbReference type="STRING" id="554065.E1ZCP5"/>
<dbReference type="Proteomes" id="UP000008141">
    <property type="component" value="Unassembled WGS sequence"/>
</dbReference>
<evidence type="ECO:0000256" key="1">
    <source>
        <dbReference type="SAM" id="Coils"/>
    </source>
</evidence>
<dbReference type="RefSeq" id="XP_005848380.1">
    <property type="nucleotide sequence ID" value="XM_005848318.1"/>
</dbReference>
<feature type="coiled-coil region" evidence="1">
    <location>
        <begin position="206"/>
        <end position="243"/>
    </location>
</feature>
<feature type="coiled-coil region" evidence="1">
    <location>
        <begin position="98"/>
        <end position="132"/>
    </location>
</feature>
<dbReference type="GeneID" id="17355749"/>
<dbReference type="eggNOG" id="ENOG502R383">
    <property type="taxonomic scope" value="Eukaryota"/>
</dbReference>
<organism evidence="4">
    <name type="scientific">Chlorella variabilis</name>
    <name type="common">Green alga</name>
    <dbReference type="NCBI Taxonomy" id="554065"/>
    <lineage>
        <taxon>Eukaryota</taxon>
        <taxon>Viridiplantae</taxon>
        <taxon>Chlorophyta</taxon>
        <taxon>core chlorophytes</taxon>
        <taxon>Trebouxiophyceae</taxon>
        <taxon>Chlorellales</taxon>
        <taxon>Chlorellaceae</taxon>
        <taxon>Chlorella clade</taxon>
        <taxon>Chlorella</taxon>
    </lineage>
</organism>
<keyword evidence="4" id="KW-1185">Reference proteome</keyword>
<dbReference type="KEGG" id="cvr:CHLNCDRAFT_145144"/>
<reference evidence="3 4" key="1">
    <citation type="journal article" date="2010" name="Plant Cell">
        <title>The Chlorella variabilis NC64A genome reveals adaptation to photosymbiosis, coevolution with viruses, and cryptic sex.</title>
        <authorList>
            <person name="Blanc G."/>
            <person name="Duncan G."/>
            <person name="Agarkova I."/>
            <person name="Borodovsky M."/>
            <person name="Gurnon J."/>
            <person name="Kuo A."/>
            <person name="Lindquist E."/>
            <person name="Lucas S."/>
            <person name="Pangilinan J."/>
            <person name="Polle J."/>
            <person name="Salamov A."/>
            <person name="Terry A."/>
            <person name="Yamada T."/>
            <person name="Dunigan D.D."/>
            <person name="Grigoriev I.V."/>
            <person name="Claverie J.M."/>
            <person name="Van Etten J.L."/>
        </authorList>
    </citation>
    <scope>NUCLEOTIDE SEQUENCE [LARGE SCALE GENOMIC DNA]</scope>
    <source>
        <strain evidence="3 4">NC64A</strain>
    </source>
</reference>
<accession>E1ZCP5</accession>
<dbReference type="PANTHER" id="PTHR36037:SF1">
    <property type="entry name" value="RNA-DIRECTED DNA POLYMERASE (REVERSE TRANSCRIPTASE)-RELATED FAMILY PROTEIN"/>
    <property type="match status" value="1"/>
</dbReference>
<protein>
    <recommendedName>
        <fullName evidence="2">Kinetochore protein Sos7 coiled-coil domain-containing protein</fullName>
    </recommendedName>
</protein>
<proteinExistence type="predicted"/>
<feature type="domain" description="Kinetochore protein Sos7 coiled-coil" evidence="2">
    <location>
        <begin position="64"/>
        <end position="136"/>
    </location>
</feature>
<dbReference type="AlphaFoldDB" id="E1ZCP5"/>